<feature type="compositionally biased region" description="Basic and acidic residues" evidence="1">
    <location>
        <begin position="88"/>
        <end position="118"/>
    </location>
</feature>
<keyword evidence="3" id="KW-1185">Reference proteome</keyword>
<sequence length="452" mass="51419">MGKSTKTQRKHSQPILQDKSPLSKSDNESIKKDGKGSSKPQSNPPVKKPLSNESKKESSNPDKPTQTSIPPKKTRGSNNSFFPFSRSTPKEYSFKKDGKQRLSESVLERRKHNQMKDSQDSLYFFGDDFVHEIEETLFPSNDTTSTVEDTSILDIPSTLPEDEFVIPDLGIHEDKDVHVEEERVERDQKEEGEQEDIHEEGHKQEEVEHVEKVGQNEEVDIVSEDKSSTVSTEETIAGEDNVILDISHPDEKQSSEEPLSSDHEYTSITIPYFGEINPEYVMNSAPFLEILASFQLMSPIGAYSCLIIAMKCHFPDFSERIGDFDLYVQEENLYRIFELLSKCFERGDFSVKHVTEYNTIVIKNSAGHSCVEIDSYERWGAPIFPHISFSDLLTSCSMISYPHDSFVDFPIVKLPVSPLKMLFEIYSYAVAHSSSPTKYSGKVEFLKEQLRV</sequence>
<accession>A0ABQ5KSQ2</accession>
<feature type="region of interest" description="Disordered" evidence="1">
    <location>
        <begin position="1"/>
        <end position="118"/>
    </location>
</feature>
<feature type="compositionally biased region" description="Basic and acidic residues" evidence="1">
    <location>
        <begin position="178"/>
        <end position="191"/>
    </location>
</feature>
<feature type="compositionally biased region" description="Basic residues" evidence="1">
    <location>
        <begin position="1"/>
        <end position="12"/>
    </location>
</feature>
<evidence type="ECO:0000313" key="2">
    <source>
        <dbReference type="EMBL" id="GKT35497.1"/>
    </source>
</evidence>
<feature type="region of interest" description="Disordered" evidence="1">
    <location>
        <begin position="178"/>
        <end position="240"/>
    </location>
</feature>
<evidence type="ECO:0000313" key="3">
    <source>
        <dbReference type="Proteomes" id="UP001057375"/>
    </source>
</evidence>
<proteinExistence type="predicted"/>
<feature type="compositionally biased region" description="Basic and acidic residues" evidence="1">
    <location>
        <begin position="25"/>
        <end position="36"/>
    </location>
</feature>
<name>A0ABQ5KSQ2_9EUKA</name>
<organism evidence="2 3">
    <name type="scientific">Aduncisulcus paluster</name>
    <dbReference type="NCBI Taxonomy" id="2918883"/>
    <lineage>
        <taxon>Eukaryota</taxon>
        <taxon>Metamonada</taxon>
        <taxon>Carpediemonas-like organisms</taxon>
        <taxon>Aduncisulcus</taxon>
    </lineage>
</organism>
<feature type="compositionally biased region" description="Basic and acidic residues" evidence="1">
    <location>
        <begin position="199"/>
        <end position="215"/>
    </location>
</feature>
<feature type="compositionally biased region" description="Polar residues" evidence="1">
    <location>
        <begin position="76"/>
        <end position="87"/>
    </location>
</feature>
<protein>
    <submittedName>
        <fullName evidence="2">Uncharacterized protein</fullName>
    </submittedName>
</protein>
<dbReference type="EMBL" id="BQXS01010998">
    <property type="protein sequence ID" value="GKT35497.1"/>
    <property type="molecule type" value="Genomic_DNA"/>
</dbReference>
<reference evidence="2" key="1">
    <citation type="submission" date="2022-03" db="EMBL/GenBank/DDBJ databases">
        <title>Draft genome sequence of Aduncisulcus paluster, a free-living microaerophilic Fornicata.</title>
        <authorList>
            <person name="Yuyama I."/>
            <person name="Kume K."/>
            <person name="Tamura T."/>
            <person name="Inagaki Y."/>
            <person name="Hashimoto T."/>
        </authorList>
    </citation>
    <scope>NUCLEOTIDE SEQUENCE</scope>
    <source>
        <strain evidence="2">NY0171</strain>
    </source>
</reference>
<gene>
    <name evidence="2" type="ORF">ADUPG1_008648</name>
</gene>
<comment type="caution">
    <text evidence="2">The sequence shown here is derived from an EMBL/GenBank/DDBJ whole genome shotgun (WGS) entry which is preliminary data.</text>
</comment>
<evidence type="ECO:0000256" key="1">
    <source>
        <dbReference type="SAM" id="MobiDB-lite"/>
    </source>
</evidence>
<dbReference type="Proteomes" id="UP001057375">
    <property type="component" value="Unassembled WGS sequence"/>
</dbReference>